<dbReference type="AlphaFoldDB" id="A0A1L8TNU3"/>
<dbReference type="InterPro" id="IPR006439">
    <property type="entry name" value="HAD-SF_hydro_IA"/>
</dbReference>
<dbReference type="RefSeq" id="WP_071857639.1">
    <property type="nucleotide sequence ID" value="NZ_JBHSHK010000009.1"/>
</dbReference>
<accession>A0A1L8TNU3</accession>
<evidence type="ECO:0000313" key="6">
    <source>
        <dbReference type="Proteomes" id="UP000182077"/>
    </source>
</evidence>
<dbReference type="PRINTS" id="PR00413">
    <property type="entry name" value="HADHALOGNASE"/>
</dbReference>
<dbReference type="Proteomes" id="UP000182077">
    <property type="component" value="Unassembled WGS sequence"/>
</dbReference>
<organism evidence="5 6">
    <name type="scientific">Enterococcus hermanniensis</name>
    <dbReference type="NCBI Taxonomy" id="249189"/>
    <lineage>
        <taxon>Bacteria</taxon>
        <taxon>Bacillati</taxon>
        <taxon>Bacillota</taxon>
        <taxon>Bacilli</taxon>
        <taxon>Lactobacillales</taxon>
        <taxon>Enterococcaceae</taxon>
        <taxon>Enterococcus</taxon>
    </lineage>
</organism>
<dbReference type="OrthoDB" id="25198at2"/>
<protein>
    <submittedName>
        <fullName evidence="5">HAD hydrolase, family IA</fullName>
    </submittedName>
</protein>
<dbReference type="EMBL" id="JXKQ01000004">
    <property type="protein sequence ID" value="OJG45986.1"/>
    <property type="molecule type" value="Genomic_DNA"/>
</dbReference>
<comment type="cofactor">
    <cofactor evidence="1">
        <name>Mg(2+)</name>
        <dbReference type="ChEBI" id="CHEBI:18420"/>
    </cofactor>
</comment>
<dbReference type="InterPro" id="IPR041492">
    <property type="entry name" value="HAD_2"/>
</dbReference>
<dbReference type="PANTHER" id="PTHR46470:SF2">
    <property type="entry name" value="GLYCERALDEHYDE 3-PHOSPHATE PHOSPHATASE"/>
    <property type="match status" value="1"/>
</dbReference>
<dbReference type="SFLD" id="SFLDS00003">
    <property type="entry name" value="Haloacid_Dehalogenase"/>
    <property type="match status" value="1"/>
</dbReference>
<dbReference type="GO" id="GO:0044281">
    <property type="term" value="P:small molecule metabolic process"/>
    <property type="evidence" value="ECO:0007669"/>
    <property type="project" value="UniProtKB-ARBA"/>
</dbReference>
<keyword evidence="3 5" id="KW-0378">Hydrolase</keyword>
<comment type="caution">
    <text evidence="5">The sequence shown here is derived from an EMBL/GenBank/DDBJ whole genome shotgun (WGS) entry which is preliminary data.</text>
</comment>
<dbReference type="SUPFAM" id="SSF56784">
    <property type="entry name" value="HAD-like"/>
    <property type="match status" value="1"/>
</dbReference>
<dbReference type="Pfam" id="PF13419">
    <property type="entry name" value="HAD_2"/>
    <property type="match status" value="1"/>
</dbReference>
<dbReference type="InterPro" id="IPR051400">
    <property type="entry name" value="HAD-like_hydrolase"/>
</dbReference>
<gene>
    <name evidence="5" type="ORF">RV04_GL001752</name>
</gene>
<evidence type="ECO:0000256" key="1">
    <source>
        <dbReference type="ARBA" id="ARBA00001946"/>
    </source>
</evidence>
<sequence>MIKGIVFDLDDTLYEQQAPFFAAITTLFPKFPTKKLPSLFLQFRYYSDLHYLKTITGEWPLDKMRYERIRLALQAENFNAEDNDLLKFQALYDQALEKISLPKEIQQILNFLTAENISLGVITNGPVERQTNKMNALQLNNWFEPETLFISDGIQIQKPDPTIFKLMEKRLDLPAESLLYIGDSFENDVVGAKSANWNVWWFNHQHRPLPDDQTALFDLEITSFDALKQAIINEKRLQR</sequence>
<reference evidence="5 6" key="1">
    <citation type="submission" date="2014-12" db="EMBL/GenBank/DDBJ databases">
        <title>Draft genome sequences of 29 type strains of Enterococci.</title>
        <authorList>
            <person name="Zhong Z."/>
            <person name="Sun Z."/>
            <person name="Liu W."/>
            <person name="Zhang W."/>
            <person name="Zhang H."/>
        </authorList>
    </citation>
    <scope>NUCLEOTIDE SEQUENCE [LARGE SCALE GENOMIC DNA]</scope>
    <source>
        <strain evidence="5 6">DSM 17122</strain>
    </source>
</reference>
<dbReference type="InterPro" id="IPR023214">
    <property type="entry name" value="HAD_sf"/>
</dbReference>
<evidence type="ECO:0000256" key="3">
    <source>
        <dbReference type="ARBA" id="ARBA00022801"/>
    </source>
</evidence>
<proteinExistence type="predicted"/>
<name>A0A1L8TNU3_9ENTE</name>
<dbReference type="NCBIfam" id="TIGR01549">
    <property type="entry name" value="HAD-SF-IA-v1"/>
    <property type="match status" value="1"/>
</dbReference>
<dbReference type="PANTHER" id="PTHR46470">
    <property type="entry name" value="N-ACYLNEURAMINATE-9-PHOSPHATASE"/>
    <property type="match status" value="1"/>
</dbReference>
<dbReference type="STRING" id="249189.RV04_GL001752"/>
<keyword evidence="2" id="KW-0479">Metal-binding</keyword>
<keyword evidence="4" id="KW-0460">Magnesium</keyword>
<evidence type="ECO:0000256" key="2">
    <source>
        <dbReference type="ARBA" id="ARBA00022723"/>
    </source>
</evidence>
<evidence type="ECO:0000313" key="5">
    <source>
        <dbReference type="EMBL" id="OJG45986.1"/>
    </source>
</evidence>
<keyword evidence="6" id="KW-1185">Reference proteome</keyword>
<dbReference type="GO" id="GO:0046872">
    <property type="term" value="F:metal ion binding"/>
    <property type="evidence" value="ECO:0007669"/>
    <property type="project" value="UniProtKB-KW"/>
</dbReference>
<evidence type="ECO:0000256" key="4">
    <source>
        <dbReference type="ARBA" id="ARBA00022842"/>
    </source>
</evidence>
<dbReference type="InterPro" id="IPR036412">
    <property type="entry name" value="HAD-like_sf"/>
</dbReference>
<dbReference type="Gene3D" id="3.40.50.1000">
    <property type="entry name" value="HAD superfamily/HAD-like"/>
    <property type="match status" value="1"/>
</dbReference>
<dbReference type="SFLD" id="SFLDG01129">
    <property type="entry name" value="C1.5:_HAD__Beta-PGM__Phosphata"/>
    <property type="match status" value="1"/>
</dbReference>
<dbReference type="Gene3D" id="1.20.120.710">
    <property type="entry name" value="Haloacid dehalogenase hydrolase-like domain"/>
    <property type="match status" value="1"/>
</dbReference>
<dbReference type="GO" id="GO:0016791">
    <property type="term" value="F:phosphatase activity"/>
    <property type="evidence" value="ECO:0007669"/>
    <property type="project" value="TreeGrafter"/>
</dbReference>